<feature type="non-terminal residue" evidence="1">
    <location>
        <position position="91"/>
    </location>
</feature>
<organism evidence="1 2">
    <name type="scientific">Pelobates cultripes</name>
    <name type="common">Western spadefoot toad</name>
    <dbReference type="NCBI Taxonomy" id="61616"/>
    <lineage>
        <taxon>Eukaryota</taxon>
        <taxon>Metazoa</taxon>
        <taxon>Chordata</taxon>
        <taxon>Craniata</taxon>
        <taxon>Vertebrata</taxon>
        <taxon>Euteleostomi</taxon>
        <taxon>Amphibia</taxon>
        <taxon>Batrachia</taxon>
        <taxon>Anura</taxon>
        <taxon>Pelobatoidea</taxon>
        <taxon>Pelobatidae</taxon>
        <taxon>Pelobates</taxon>
    </lineage>
</organism>
<proteinExistence type="predicted"/>
<accession>A0AAD1R8B0</accession>
<dbReference type="Proteomes" id="UP001295444">
    <property type="component" value="Chromosome 01"/>
</dbReference>
<sequence length="91" mass="10150">MDEFLSTPQDTRSAWFLDKMVPASPGAERIASSAQGSHRGETLRQISSALAAISANMLSRTDKAEMLAEIRTAIREEVMEVRRDLTDLERK</sequence>
<keyword evidence="2" id="KW-1185">Reference proteome</keyword>
<dbReference type="EMBL" id="OW240912">
    <property type="protein sequence ID" value="CAH2225901.1"/>
    <property type="molecule type" value="Genomic_DNA"/>
</dbReference>
<evidence type="ECO:0000313" key="1">
    <source>
        <dbReference type="EMBL" id="CAH2225901.1"/>
    </source>
</evidence>
<reference evidence="1" key="1">
    <citation type="submission" date="2022-03" db="EMBL/GenBank/DDBJ databases">
        <authorList>
            <person name="Alioto T."/>
            <person name="Alioto T."/>
            <person name="Gomez Garrido J."/>
        </authorList>
    </citation>
    <scope>NUCLEOTIDE SEQUENCE</scope>
</reference>
<name>A0AAD1R8B0_PELCU</name>
<evidence type="ECO:0000313" key="2">
    <source>
        <dbReference type="Proteomes" id="UP001295444"/>
    </source>
</evidence>
<gene>
    <name evidence="1" type="ORF">PECUL_23A061536</name>
</gene>
<protein>
    <submittedName>
        <fullName evidence="1">Uncharacterized protein</fullName>
    </submittedName>
</protein>
<dbReference type="AlphaFoldDB" id="A0AAD1R8B0"/>